<protein>
    <recommendedName>
        <fullName evidence="14">Ig-like domain-containing protein</fullName>
    </recommendedName>
</protein>
<accession>A0ABV0ZDI1</accession>
<feature type="domain" description="Ig-like" evidence="14">
    <location>
        <begin position="15"/>
        <end position="119"/>
    </location>
</feature>
<reference evidence="15 16" key="1">
    <citation type="submission" date="2021-06" db="EMBL/GenBank/DDBJ databases">
        <authorList>
            <person name="Palmer J.M."/>
        </authorList>
    </citation>
    <scope>NUCLEOTIDE SEQUENCE [LARGE SCALE GENOMIC DNA]</scope>
    <source>
        <strain evidence="15 16">AS_MEX2019</strain>
        <tissue evidence="15">Muscle</tissue>
    </source>
</reference>
<keyword evidence="10" id="KW-0393">Immunoglobulin domain</keyword>
<keyword evidence="4 13" id="KW-0732">Signal</keyword>
<sequence>MAARTTASLFLVLSADLVLAPVDLRNITASPGTDRTMTCPEVDSKSFITVEWKRAEDDEHVIVFRNGKITPEDQHPSYKGRAVLQMKDGNVSLVLKNVTINDSGTYECRVQTQENGEMKHICSIYLDVPPQGNKDGSTGDGGNKNGSGQPIPGVALIVVAVVGVGLVSVVVFVVSLAAVVVVFVVMKIKKRRTNSNQNNLNPPDEEASQQIPMVVMSDQQNSDGPEDVSEDQRPF</sequence>
<evidence type="ECO:0000256" key="6">
    <source>
        <dbReference type="ARBA" id="ARBA00023136"/>
    </source>
</evidence>
<dbReference type="InterPro" id="IPR007110">
    <property type="entry name" value="Ig-like_dom"/>
</dbReference>
<dbReference type="InterPro" id="IPR013106">
    <property type="entry name" value="Ig_V-set"/>
</dbReference>
<name>A0ABV0ZDI1_9TELE</name>
<evidence type="ECO:0000256" key="5">
    <source>
        <dbReference type="ARBA" id="ARBA00022989"/>
    </source>
</evidence>
<dbReference type="PANTHER" id="PTHR25466:SF9">
    <property type="entry name" value="FIBRONECTIN TYPE-III DOMAIN-CONTAINING PROTEIN"/>
    <property type="match status" value="1"/>
</dbReference>
<feature type="chain" id="PRO_5045649862" description="Ig-like domain-containing protein" evidence="13">
    <location>
        <begin position="21"/>
        <end position="235"/>
    </location>
</feature>
<proteinExistence type="predicted"/>
<feature type="signal peptide" evidence="13">
    <location>
        <begin position="1"/>
        <end position="20"/>
    </location>
</feature>
<organism evidence="15 16">
    <name type="scientific">Ameca splendens</name>
    <dbReference type="NCBI Taxonomy" id="208324"/>
    <lineage>
        <taxon>Eukaryota</taxon>
        <taxon>Metazoa</taxon>
        <taxon>Chordata</taxon>
        <taxon>Craniata</taxon>
        <taxon>Vertebrata</taxon>
        <taxon>Euteleostomi</taxon>
        <taxon>Actinopterygii</taxon>
        <taxon>Neopterygii</taxon>
        <taxon>Teleostei</taxon>
        <taxon>Neoteleostei</taxon>
        <taxon>Acanthomorphata</taxon>
        <taxon>Ovalentaria</taxon>
        <taxon>Atherinomorphae</taxon>
        <taxon>Cyprinodontiformes</taxon>
        <taxon>Goodeidae</taxon>
        <taxon>Ameca</taxon>
    </lineage>
</organism>
<evidence type="ECO:0000256" key="9">
    <source>
        <dbReference type="ARBA" id="ARBA00023180"/>
    </source>
</evidence>
<dbReference type="Proteomes" id="UP001469553">
    <property type="component" value="Unassembled WGS sequence"/>
</dbReference>
<comment type="subcellular location">
    <subcellularLocation>
        <location evidence="1">Cell membrane</location>
        <topology evidence="1">Single-pass type I membrane protein</topology>
    </subcellularLocation>
</comment>
<keyword evidence="16" id="KW-1185">Reference proteome</keyword>
<keyword evidence="5 12" id="KW-1133">Transmembrane helix</keyword>
<keyword evidence="7" id="KW-1015">Disulfide bond</keyword>
<dbReference type="PROSITE" id="PS50835">
    <property type="entry name" value="IG_LIKE"/>
    <property type="match status" value="1"/>
</dbReference>
<evidence type="ECO:0000256" key="12">
    <source>
        <dbReference type="SAM" id="Phobius"/>
    </source>
</evidence>
<evidence type="ECO:0000256" key="4">
    <source>
        <dbReference type="ARBA" id="ARBA00022729"/>
    </source>
</evidence>
<feature type="region of interest" description="Disordered" evidence="11">
    <location>
        <begin position="193"/>
        <end position="235"/>
    </location>
</feature>
<dbReference type="SMART" id="SM00409">
    <property type="entry name" value="IG"/>
    <property type="match status" value="1"/>
</dbReference>
<dbReference type="InterPro" id="IPR036179">
    <property type="entry name" value="Ig-like_dom_sf"/>
</dbReference>
<keyword evidence="2" id="KW-1003">Cell membrane</keyword>
<dbReference type="PANTHER" id="PTHR25466">
    <property type="entry name" value="T-LYMPHOCYTE ACTIVATION ANTIGEN"/>
    <property type="match status" value="1"/>
</dbReference>
<dbReference type="InterPro" id="IPR003599">
    <property type="entry name" value="Ig_sub"/>
</dbReference>
<evidence type="ECO:0000256" key="8">
    <source>
        <dbReference type="ARBA" id="ARBA00023170"/>
    </source>
</evidence>
<evidence type="ECO:0000256" key="13">
    <source>
        <dbReference type="SAM" id="SignalP"/>
    </source>
</evidence>
<keyword evidence="6 12" id="KW-0472">Membrane</keyword>
<evidence type="ECO:0000313" key="16">
    <source>
        <dbReference type="Proteomes" id="UP001469553"/>
    </source>
</evidence>
<comment type="caution">
    <text evidence="15">The sequence shown here is derived from an EMBL/GenBank/DDBJ whole genome shotgun (WGS) entry which is preliminary data.</text>
</comment>
<dbReference type="SUPFAM" id="SSF48726">
    <property type="entry name" value="Immunoglobulin"/>
    <property type="match status" value="1"/>
</dbReference>
<evidence type="ECO:0000256" key="1">
    <source>
        <dbReference type="ARBA" id="ARBA00004251"/>
    </source>
</evidence>
<keyword evidence="9" id="KW-0325">Glycoprotein</keyword>
<dbReference type="SMART" id="SM00406">
    <property type="entry name" value="IGv"/>
    <property type="match status" value="1"/>
</dbReference>
<evidence type="ECO:0000256" key="7">
    <source>
        <dbReference type="ARBA" id="ARBA00023157"/>
    </source>
</evidence>
<evidence type="ECO:0000256" key="2">
    <source>
        <dbReference type="ARBA" id="ARBA00022475"/>
    </source>
</evidence>
<keyword evidence="3 12" id="KW-0812">Transmembrane</keyword>
<keyword evidence="8" id="KW-0675">Receptor</keyword>
<evidence type="ECO:0000256" key="10">
    <source>
        <dbReference type="ARBA" id="ARBA00023319"/>
    </source>
</evidence>
<evidence type="ECO:0000313" key="15">
    <source>
        <dbReference type="EMBL" id="MEQ2303960.1"/>
    </source>
</evidence>
<dbReference type="InterPro" id="IPR013783">
    <property type="entry name" value="Ig-like_fold"/>
</dbReference>
<dbReference type="SMART" id="SM00408">
    <property type="entry name" value="IGc2"/>
    <property type="match status" value="1"/>
</dbReference>
<evidence type="ECO:0000256" key="3">
    <source>
        <dbReference type="ARBA" id="ARBA00022692"/>
    </source>
</evidence>
<dbReference type="InterPro" id="IPR051713">
    <property type="entry name" value="T-cell_Activation_Regulation"/>
</dbReference>
<gene>
    <name evidence="15" type="ORF">AMECASPLE_022097</name>
</gene>
<evidence type="ECO:0000259" key="14">
    <source>
        <dbReference type="PROSITE" id="PS50835"/>
    </source>
</evidence>
<feature type="transmembrane region" description="Helical" evidence="12">
    <location>
        <begin position="153"/>
        <end position="186"/>
    </location>
</feature>
<dbReference type="Gene3D" id="2.60.40.10">
    <property type="entry name" value="Immunoglobulins"/>
    <property type="match status" value="1"/>
</dbReference>
<dbReference type="EMBL" id="JAHRIP010058376">
    <property type="protein sequence ID" value="MEQ2303960.1"/>
    <property type="molecule type" value="Genomic_DNA"/>
</dbReference>
<dbReference type="Pfam" id="PF07686">
    <property type="entry name" value="V-set"/>
    <property type="match status" value="1"/>
</dbReference>
<dbReference type="InterPro" id="IPR003598">
    <property type="entry name" value="Ig_sub2"/>
</dbReference>
<evidence type="ECO:0000256" key="11">
    <source>
        <dbReference type="SAM" id="MobiDB-lite"/>
    </source>
</evidence>